<keyword evidence="1" id="KW-0812">Transmembrane</keyword>
<organism evidence="2">
    <name type="scientific">Brugia timori</name>
    <dbReference type="NCBI Taxonomy" id="42155"/>
    <lineage>
        <taxon>Eukaryota</taxon>
        <taxon>Metazoa</taxon>
        <taxon>Ecdysozoa</taxon>
        <taxon>Nematoda</taxon>
        <taxon>Chromadorea</taxon>
        <taxon>Rhabditida</taxon>
        <taxon>Spirurina</taxon>
        <taxon>Spiruromorpha</taxon>
        <taxon>Filarioidea</taxon>
        <taxon>Onchocercidae</taxon>
        <taxon>Brugia</taxon>
    </lineage>
</organism>
<accession>A0A0R3RA74</accession>
<evidence type="ECO:0000313" key="2">
    <source>
        <dbReference type="WBParaSite" id="BTMF_0001693701-mRNA-1"/>
    </source>
</evidence>
<protein>
    <submittedName>
        <fullName evidence="2">TLC domain-containing protein</fullName>
    </submittedName>
</protein>
<reference evidence="2" key="1">
    <citation type="submission" date="2017-02" db="UniProtKB">
        <authorList>
            <consortium name="WormBaseParasite"/>
        </authorList>
    </citation>
    <scope>IDENTIFICATION</scope>
</reference>
<keyword evidence="1" id="KW-0472">Membrane</keyword>
<name>A0A0R3RA74_9BILA</name>
<dbReference type="AlphaFoldDB" id="A0A0R3RA74"/>
<dbReference type="WBParaSite" id="BTMF_0001693701-mRNA-1">
    <property type="protein sequence ID" value="BTMF_0001693701-mRNA-1"/>
    <property type="gene ID" value="BTMF_0001693701"/>
</dbReference>
<evidence type="ECO:0000256" key="1">
    <source>
        <dbReference type="SAM" id="Phobius"/>
    </source>
</evidence>
<feature type="transmembrane region" description="Helical" evidence="1">
    <location>
        <begin position="12"/>
        <end position="35"/>
    </location>
</feature>
<proteinExistence type="predicted"/>
<keyword evidence="1" id="KW-1133">Transmembrane helix</keyword>
<sequence>LVRFHGLLWEYAFYLVFFYFFHGAFVVFRSTWIIVRMSSIHVHPANETLDVSLGYKNIVINTSNYIHFNGLQFSYVYLWLVFGHEILATK</sequence>